<dbReference type="Proteomes" id="UP000197092">
    <property type="component" value="Chromosome 2"/>
</dbReference>
<evidence type="ECO:0000313" key="1">
    <source>
        <dbReference type="EMBL" id="ASI92381.1"/>
    </source>
</evidence>
<evidence type="ECO:0000313" key="2">
    <source>
        <dbReference type="Proteomes" id="UP000197092"/>
    </source>
</evidence>
<proteinExistence type="predicted"/>
<dbReference type="EMBL" id="CP018309">
    <property type="protein sequence ID" value="ASI92381.1"/>
    <property type="molecule type" value="Genomic_DNA"/>
</dbReference>
<gene>
    <name evidence="1" type="ORF">BSZ05_21500</name>
</gene>
<accession>A0AAN1FKN1</accession>
<reference evidence="2" key="1">
    <citation type="submission" date="2016-12" db="EMBL/GenBank/DDBJ databases">
        <title>Comparative genomic analysis reveals the diversity, evolution, and environmental adaptation strategies of the genus Vibrio.</title>
        <authorList>
            <person name="Lin H."/>
            <person name="Wang X."/>
            <person name="Zhang X.-H."/>
        </authorList>
    </citation>
    <scope>NUCLEOTIDE SEQUENCE [LARGE SCALE GENOMIC DNA]</scope>
    <source>
        <strain evidence="2">QT6D1</strain>
    </source>
</reference>
<protein>
    <submittedName>
        <fullName evidence="1">Uncharacterized protein</fullName>
    </submittedName>
</protein>
<organism evidence="1 2">
    <name type="scientific">Vibrio mediterranei</name>
    <dbReference type="NCBI Taxonomy" id="689"/>
    <lineage>
        <taxon>Bacteria</taxon>
        <taxon>Pseudomonadati</taxon>
        <taxon>Pseudomonadota</taxon>
        <taxon>Gammaproteobacteria</taxon>
        <taxon>Vibrionales</taxon>
        <taxon>Vibrionaceae</taxon>
        <taxon>Vibrio</taxon>
    </lineage>
</organism>
<sequence>MMSQYSTKRMKAFCCNCKALTKHEYTSFGTEGKHPKNEATGFFSGLFSAILTSLMDGEATGDYKCQNCGTYLHTPDHLD</sequence>
<dbReference type="KEGG" id="vsh:BSZ05_21500"/>
<name>A0AAN1FKN1_9VIBR</name>
<dbReference type="AlphaFoldDB" id="A0AAN1FKN1"/>